<dbReference type="Pfam" id="PF12046">
    <property type="entry name" value="CCB1"/>
    <property type="match status" value="1"/>
</dbReference>
<accession>A0A0D3AQW5</accession>
<evidence type="ECO:0000313" key="1">
    <source>
        <dbReference type="EnsemblPlants" id="Bo2g086470.1"/>
    </source>
</evidence>
<evidence type="ECO:0000313" key="2">
    <source>
        <dbReference type="Proteomes" id="UP000032141"/>
    </source>
</evidence>
<dbReference type="Proteomes" id="UP000032141">
    <property type="component" value="Chromosome C2"/>
</dbReference>
<dbReference type="PANTHER" id="PTHR35302">
    <property type="match status" value="1"/>
</dbReference>
<dbReference type="InterPro" id="IPR021919">
    <property type="entry name" value="CCB1"/>
</dbReference>
<protein>
    <submittedName>
        <fullName evidence="1">Uncharacterized protein</fullName>
    </submittedName>
</protein>
<dbReference type="HOGENOM" id="CLU_012390_0_2_1"/>
<dbReference type="PANTHER" id="PTHR35302:SF1">
    <property type="entry name" value="PROTEIN COFACTOR ASSEMBLY OF COMPLEX C SUBUNIT B CCB1, CHLOROPLASTIC"/>
    <property type="match status" value="1"/>
</dbReference>
<dbReference type="EnsemblPlants" id="Bo2g086470.1">
    <property type="protein sequence ID" value="Bo2g086470.1"/>
    <property type="gene ID" value="Bo2g086470"/>
</dbReference>
<reference evidence="1" key="2">
    <citation type="submission" date="2015-03" db="UniProtKB">
        <authorList>
            <consortium name="EnsemblPlants"/>
        </authorList>
    </citation>
    <scope>IDENTIFICATION</scope>
</reference>
<reference evidence="1 2" key="1">
    <citation type="journal article" date="2014" name="Genome Biol.">
        <title>Transcriptome and methylome profiling reveals relics of genome dominance in the mesopolyploid Brassica oleracea.</title>
        <authorList>
            <person name="Parkin I.A."/>
            <person name="Koh C."/>
            <person name="Tang H."/>
            <person name="Robinson S.J."/>
            <person name="Kagale S."/>
            <person name="Clarke W.E."/>
            <person name="Town C.D."/>
            <person name="Nixon J."/>
            <person name="Krishnakumar V."/>
            <person name="Bidwell S.L."/>
            <person name="Denoeud F."/>
            <person name="Belcram H."/>
            <person name="Links M.G."/>
            <person name="Just J."/>
            <person name="Clarke C."/>
            <person name="Bender T."/>
            <person name="Huebert T."/>
            <person name="Mason A.S."/>
            <person name="Pires J.C."/>
            <person name="Barker G."/>
            <person name="Moore J."/>
            <person name="Walley P.G."/>
            <person name="Manoli S."/>
            <person name="Batley J."/>
            <person name="Edwards D."/>
            <person name="Nelson M.N."/>
            <person name="Wang X."/>
            <person name="Paterson A.H."/>
            <person name="King G."/>
            <person name="Bancroft I."/>
            <person name="Chalhoub B."/>
            <person name="Sharpe A.G."/>
        </authorList>
    </citation>
    <scope>NUCLEOTIDE SEQUENCE</scope>
    <source>
        <strain evidence="1 2">cv. TO1000</strain>
    </source>
</reference>
<keyword evidence="2" id="KW-1185">Reference proteome</keyword>
<organism evidence="1 2">
    <name type="scientific">Brassica oleracea var. oleracea</name>
    <dbReference type="NCBI Taxonomy" id="109376"/>
    <lineage>
        <taxon>Eukaryota</taxon>
        <taxon>Viridiplantae</taxon>
        <taxon>Streptophyta</taxon>
        <taxon>Embryophyta</taxon>
        <taxon>Tracheophyta</taxon>
        <taxon>Spermatophyta</taxon>
        <taxon>Magnoliopsida</taxon>
        <taxon>eudicotyledons</taxon>
        <taxon>Gunneridae</taxon>
        <taxon>Pentapetalae</taxon>
        <taxon>rosids</taxon>
        <taxon>malvids</taxon>
        <taxon>Brassicales</taxon>
        <taxon>Brassicaceae</taxon>
        <taxon>Brassiceae</taxon>
        <taxon>Brassica</taxon>
    </lineage>
</organism>
<dbReference type="AlphaFoldDB" id="A0A0D3AQW5"/>
<sequence length="248" mass="28178">MEDESHRWFSSSILLIGGSRRRFFSSVALLADSRWLPSTNLGGYPRRMTIVRNTFVLSEVIKKEPKQVPGEILSFFTRKNFNGTDRGETITFEGTMVLRRGQAALLTFFTCTSSSAHVPRYMPNHLPYIKHIAPSVPYHKHLLSDLLFHLNTFLPLVLLFLSSFTHSDMDYPYTSGSNFVDLLQSQQSVFGSSEVPIFGTQQILDAESPVVRRERMKLTPSDDILLISSWLNTRKDPVVGNEQRSSAF</sequence>
<dbReference type="Gramene" id="Bo2g086470.1">
    <property type="protein sequence ID" value="Bo2g086470.1"/>
    <property type="gene ID" value="Bo2g086470"/>
</dbReference>
<name>A0A0D3AQW5_BRAOL</name>
<proteinExistence type="predicted"/>
<dbReference type="STRING" id="109376.A0A0D3AQW5"/>